<accession>A0A5M6IS37</accession>
<dbReference type="Proteomes" id="UP000325255">
    <property type="component" value="Unassembled WGS sequence"/>
</dbReference>
<proteinExistence type="predicted"/>
<gene>
    <name evidence="1" type="ORF">F1189_16105</name>
</gene>
<organism evidence="1 2">
    <name type="scientific">Rhodovastum atsumiense</name>
    <dbReference type="NCBI Taxonomy" id="504468"/>
    <lineage>
        <taxon>Bacteria</taxon>
        <taxon>Pseudomonadati</taxon>
        <taxon>Pseudomonadota</taxon>
        <taxon>Alphaproteobacteria</taxon>
        <taxon>Acetobacterales</taxon>
        <taxon>Acetobacteraceae</taxon>
        <taxon>Rhodovastum</taxon>
    </lineage>
</organism>
<reference evidence="1 2" key="1">
    <citation type="submission" date="2019-09" db="EMBL/GenBank/DDBJ databases">
        <title>Genome sequence of Rhodovastum atsumiense, a diverse member of the Acetobacteraceae family of non-sulfur purple photosynthetic bacteria.</title>
        <authorList>
            <person name="Meyer T."/>
            <person name="Kyndt J."/>
        </authorList>
    </citation>
    <scope>NUCLEOTIDE SEQUENCE [LARGE SCALE GENOMIC DNA]</scope>
    <source>
        <strain evidence="1 2">DSM 21279</strain>
    </source>
</reference>
<keyword evidence="2" id="KW-1185">Reference proteome</keyword>
<evidence type="ECO:0000313" key="1">
    <source>
        <dbReference type="EMBL" id="KAA5611116.1"/>
    </source>
</evidence>
<sequence>MVIPAQKVPSSASAQHAQALTESLAATLHLARALVAARRNLDLAGLDQEAGRLCAAILDLPPAEGLALRPRLISLLADLDALSADLAEAAGDVP</sequence>
<evidence type="ECO:0000313" key="2">
    <source>
        <dbReference type="Proteomes" id="UP000325255"/>
    </source>
</evidence>
<comment type="caution">
    <text evidence="1">The sequence shown here is derived from an EMBL/GenBank/DDBJ whole genome shotgun (WGS) entry which is preliminary data.</text>
</comment>
<dbReference type="EMBL" id="VWPK01000024">
    <property type="protein sequence ID" value="KAA5611116.1"/>
    <property type="molecule type" value="Genomic_DNA"/>
</dbReference>
<name>A0A5M6IS37_9PROT</name>
<dbReference type="RefSeq" id="WP_150041855.1">
    <property type="nucleotide sequence ID" value="NZ_OW485601.1"/>
</dbReference>
<protein>
    <submittedName>
        <fullName evidence="1">Uncharacterized protein</fullName>
    </submittedName>
</protein>
<dbReference type="AlphaFoldDB" id="A0A5M6IS37"/>